<reference evidence="1 2" key="1">
    <citation type="submission" date="2024-11" db="EMBL/GenBank/DDBJ databases">
        <title>Chromosome-level genome assembly of the freshwater bivalve Anodonta woodiana.</title>
        <authorList>
            <person name="Chen X."/>
        </authorList>
    </citation>
    <scope>NUCLEOTIDE SEQUENCE [LARGE SCALE GENOMIC DNA]</scope>
    <source>
        <strain evidence="1">MN2024</strain>
        <tissue evidence="1">Gills</tissue>
    </source>
</reference>
<dbReference type="Proteomes" id="UP001634394">
    <property type="component" value="Unassembled WGS sequence"/>
</dbReference>
<organism evidence="1 2">
    <name type="scientific">Sinanodonta woodiana</name>
    <name type="common">Chinese pond mussel</name>
    <name type="synonym">Anodonta woodiana</name>
    <dbReference type="NCBI Taxonomy" id="1069815"/>
    <lineage>
        <taxon>Eukaryota</taxon>
        <taxon>Metazoa</taxon>
        <taxon>Spiralia</taxon>
        <taxon>Lophotrochozoa</taxon>
        <taxon>Mollusca</taxon>
        <taxon>Bivalvia</taxon>
        <taxon>Autobranchia</taxon>
        <taxon>Heteroconchia</taxon>
        <taxon>Palaeoheterodonta</taxon>
        <taxon>Unionida</taxon>
        <taxon>Unionoidea</taxon>
        <taxon>Unionidae</taxon>
        <taxon>Unioninae</taxon>
        <taxon>Sinanodonta</taxon>
    </lineage>
</organism>
<evidence type="ECO:0000313" key="2">
    <source>
        <dbReference type="Proteomes" id="UP001634394"/>
    </source>
</evidence>
<accession>A0ABD3X2G4</accession>
<gene>
    <name evidence="1" type="ORF">ACJMK2_032662</name>
</gene>
<keyword evidence="2" id="KW-1185">Reference proteome</keyword>
<comment type="caution">
    <text evidence="1">The sequence shown here is derived from an EMBL/GenBank/DDBJ whole genome shotgun (WGS) entry which is preliminary data.</text>
</comment>
<protein>
    <submittedName>
        <fullName evidence="1">Uncharacterized protein</fullName>
    </submittedName>
</protein>
<proteinExistence type="predicted"/>
<dbReference type="EMBL" id="JBJQND010000004">
    <property type="protein sequence ID" value="KAL3880424.1"/>
    <property type="molecule type" value="Genomic_DNA"/>
</dbReference>
<dbReference type="AlphaFoldDB" id="A0ABD3X2G4"/>
<name>A0ABD3X2G4_SINWO</name>
<evidence type="ECO:0000313" key="1">
    <source>
        <dbReference type="EMBL" id="KAL3880424.1"/>
    </source>
</evidence>
<sequence>MASTYRLLVFISAMLDSMGFSRHIIDFRINNASHMNVLCALKEDYMTVSRRHIDPPTPQHTVLYTEDGDFHRGYTWLKVGHPGKMKRCVMQFMILMGMIQVVPYSMQLKQIAGPSQPILFGGQKSVNVYAFSHPDWPVQASPWMDRCRTNGWPPQTIVTAIVQSGCYVVPKGFIVSLSAHME</sequence>